<dbReference type="PRINTS" id="PR00080">
    <property type="entry name" value="SDRFAMILY"/>
</dbReference>
<evidence type="ECO:0000256" key="1">
    <source>
        <dbReference type="ARBA" id="ARBA00023002"/>
    </source>
</evidence>
<reference evidence="3" key="1">
    <citation type="submission" date="2014-11" db="EMBL/GenBank/DDBJ databases">
        <authorList>
            <person name="Geib S."/>
        </authorList>
    </citation>
    <scope>NUCLEOTIDE SEQUENCE</scope>
</reference>
<accession>A0A0A1XE75</accession>
<dbReference type="InterPro" id="IPR036291">
    <property type="entry name" value="NAD(P)-bd_dom_sf"/>
</dbReference>
<dbReference type="AlphaFoldDB" id="A0A0A1XE75"/>
<dbReference type="Gene3D" id="3.40.50.720">
    <property type="entry name" value="NAD(P)-binding Rossmann-like Domain"/>
    <property type="match status" value="1"/>
</dbReference>
<sequence>MNFEGKVVLITGASSGIGAAAAVKFAELGAQLILNGRNEENLKAVAEQCSSVGKKPHLVIGDISKEADAERLWQETLEKYNKLDVLVNNAGILEIGSIENTSLEQYDRVMNTNLRAVYHLTMLAVPELVKSKGNIVNVSSVNGIRSFPGVLAYNISKMGLDQFTRCIALELAPKGVRANCVNPGVIVTNIHKRGGMDEETYQKFLEHSKTTHALGRPGTVEEVANAITFLASDLATFTTGTSLSVDGGRHAMCPR</sequence>
<dbReference type="SUPFAM" id="SSF51735">
    <property type="entry name" value="NAD(P)-binding Rossmann-fold domains"/>
    <property type="match status" value="1"/>
</dbReference>
<keyword evidence="1" id="KW-0560">Oxidoreductase</keyword>
<organism evidence="3">
    <name type="scientific">Zeugodacus cucurbitae</name>
    <name type="common">Melon fruit fly</name>
    <name type="synonym">Bactrocera cucurbitae</name>
    <dbReference type="NCBI Taxonomy" id="28588"/>
    <lineage>
        <taxon>Eukaryota</taxon>
        <taxon>Metazoa</taxon>
        <taxon>Ecdysozoa</taxon>
        <taxon>Arthropoda</taxon>
        <taxon>Hexapoda</taxon>
        <taxon>Insecta</taxon>
        <taxon>Pterygota</taxon>
        <taxon>Neoptera</taxon>
        <taxon>Endopterygota</taxon>
        <taxon>Diptera</taxon>
        <taxon>Brachycera</taxon>
        <taxon>Muscomorpha</taxon>
        <taxon>Tephritoidea</taxon>
        <taxon>Tephritidae</taxon>
        <taxon>Zeugodacus</taxon>
        <taxon>Zeugodacus</taxon>
    </lineage>
</organism>
<dbReference type="NCBIfam" id="NF005559">
    <property type="entry name" value="PRK07231.1"/>
    <property type="match status" value="1"/>
</dbReference>
<dbReference type="PANTHER" id="PTHR43975:SF2">
    <property type="entry name" value="EG:BACR7A4.14 PROTEIN-RELATED"/>
    <property type="match status" value="1"/>
</dbReference>
<dbReference type="PRINTS" id="PR00081">
    <property type="entry name" value="GDHRDH"/>
</dbReference>
<dbReference type="FunFam" id="3.40.50.720:FF:000084">
    <property type="entry name" value="Short-chain dehydrogenase reductase"/>
    <property type="match status" value="1"/>
</dbReference>
<dbReference type="GO" id="GO:0006629">
    <property type="term" value="P:lipid metabolic process"/>
    <property type="evidence" value="ECO:0007669"/>
    <property type="project" value="UniProtKB-ARBA"/>
</dbReference>
<dbReference type="GO" id="GO:0016491">
    <property type="term" value="F:oxidoreductase activity"/>
    <property type="evidence" value="ECO:0007669"/>
    <property type="project" value="UniProtKB-KW"/>
</dbReference>
<gene>
    <name evidence="3" type="primary">TM_0325_1</name>
    <name evidence="3" type="ORF">g.13580</name>
</gene>
<dbReference type="EMBL" id="GBXI01005047">
    <property type="protein sequence ID" value="JAD09245.1"/>
    <property type="molecule type" value="Transcribed_RNA"/>
</dbReference>
<reference evidence="3" key="2">
    <citation type="journal article" date="2015" name="Gigascience">
        <title>Reconstructing a comprehensive transcriptome assembly of a white-pupal translocated strain of the pest fruit fly Bactrocera cucurbitae.</title>
        <authorList>
            <person name="Sim S.B."/>
            <person name="Calla B."/>
            <person name="Hall B."/>
            <person name="DeRego T."/>
            <person name="Geib S.M."/>
        </authorList>
    </citation>
    <scope>NUCLEOTIDE SEQUENCE</scope>
</reference>
<dbReference type="Pfam" id="PF13561">
    <property type="entry name" value="adh_short_C2"/>
    <property type="match status" value="1"/>
</dbReference>
<feature type="domain" description="Ketoreductase" evidence="2">
    <location>
        <begin position="6"/>
        <end position="184"/>
    </location>
</feature>
<evidence type="ECO:0000313" key="3">
    <source>
        <dbReference type="EMBL" id="JAD09245.1"/>
    </source>
</evidence>
<proteinExistence type="predicted"/>
<dbReference type="PANTHER" id="PTHR43975">
    <property type="entry name" value="ZGC:101858"/>
    <property type="match status" value="1"/>
</dbReference>
<dbReference type="InterPro" id="IPR020904">
    <property type="entry name" value="Sc_DH/Rdtase_CS"/>
</dbReference>
<dbReference type="SMART" id="SM00822">
    <property type="entry name" value="PKS_KR"/>
    <property type="match status" value="1"/>
</dbReference>
<dbReference type="InterPro" id="IPR057326">
    <property type="entry name" value="KR_dom"/>
</dbReference>
<evidence type="ECO:0000259" key="2">
    <source>
        <dbReference type="SMART" id="SM00822"/>
    </source>
</evidence>
<protein>
    <submittedName>
        <fullName evidence="3">Uncharacterized oxidoreductase TM_0325</fullName>
    </submittedName>
</protein>
<dbReference type="InterPro" id="IPR002347">
    <property type="entry name" value="SDR_fam"/>
</dbReference>
<name>A0A0A1XE75_ZEUCU</name>
<dbReference type="PROSITE" id="PS00061">
    <property type="entry name" value="ADH_SHORT"/>
    <property type="match status" value="1"/>
</dbReference>